<feature type="region of interest" description="Disordered" evidence="10">
    <location>
        <begin position="110"/>
        <end position="181"/>
    </location>
</feature>
<dbReference type="AlphaFoldDB" id="A0A2G2XJZ1"/>
<evidence type="ECO:0000256" key="4">
    <source>
        <dbReference type="ARBA" id="ARBA00022771"/>
    </source>
</evidence>
<protein>
    <recommendedName>
        <fullName evidence="11">C2H2-type domain-containing protein</fullName>
    </recommendedName>
</protein>
<keyword evidence="6" id="KW-0805">Transcription regulation</keyword>
<comment type="subcellular location">
    <subcellularLocation>
        <location evidence="1">Nucleus</location>
    </subcellularLocation>
</comment>
<evidence type="ECO:0000256" key="8">
    <source>
        <dbReference type="ARBA" id="ARBA00023242"/>
    </source>
</evidence>
<dbReference type="InterPro" id="IPR036236">
    <property type="entry name" value="Znf_C2H2_sf"/>
</dbReference>
<dbReference type="SMART" id="SM00355">
    <property type="entry name" value="ZnF_C2H2"/>
    <property type="match status" value="2"/>
</dbReference>
<evidence type="ECO:0000256" key="2">
    <source>
        <dbReference type="ARBA" id="ARBA00022723"/>
    </source>
</evidence>
<feature type="domain" description="C2H2-type" evidence="11">
    <location>
        <begin position="94"/>
        <end position="121"/>
    </location>
</feature>
<keyword evidence="8" id="KW-0539">Nucleus</keyword>
<dbReference type="Pfam" id="PF13912">
    <property type="entry name" value="zf-C2H2_6"/>
    <property type="match status" value="2"/>
</dbReference>
<comment type="caution">
    <text evidence="12">The sequence shown here is derived from an EMBL/GenBank/DDBJ whole genome shotgun (WGS) entry which is preliminary data.</text>
</comment>
<keyword evidence="3" id="KW-0677">Repeat</keyword>
<evidence type="ECO:0000256" key="10">
    <source>
        <dbReference type="SAM" id="MobiDB-lite"/>
    </source>
</evidence>
<dbReference type="GO" id="GO:0008270">
    <property type="term" value="F:zinc ion binding"/>
    <property type="evidence" value="ECO:0007669"/>
    <property type="project" value="UniProtKB-KW"/>
</dbReference>
<evidence type="ECO:0000313" key="12">
    <source>
        <dbReference type="EMBL" id="PHT57671.1"/>
    </source>
</evidence>
<feature type="domain" description="C2H2-type" evidence="11">
    <location>
        <begin position="48"/>
        <end position="75"/>
    </location>
</feature>
<evidence type="ECO:0000256" key="5">
    <source>
        <dbReference type="ARBA" id="ARBA00022833"/>
    </source>
</evidence>
<name>A0A2G2XJZ1_CAPBA</name>
<reference evidence="12 13" key="1">
    <citation type="journal article" date="2017" name="Genome Biol.">
        <title>New reference genome sequences of hot pepper reveal the massive evolution of plant disease-resistance genes by retroduplication.</title>
        <authorList>
            <person name="Kim S."/>
            <person name="Park J."/>
            <person name="Yeom S.I."/>
            <person name="Kim Y.M."/>
            <person name="Seo E."/>
            <person name="Kim K.T."/>
            <person name="Kim M.S."/>
            <person name="Lee J.M."/>
            <person name="Cheong K."/>
            <person name="Shin H.S."/>
            <person name="Kim S.B."/>
            <person name="Han K."/>
            <person name="Lee J."/>
            <person name="Park M."/>
            <person name="Lee H.A."/>
            <person name="Lee H.Y."/>
            <person name="Lee Y."/>
            <person name="Oh S."/>
            <person name="Lee J.H."/>
            <person name="Choi E."/>
            <person name="Choi E."/>
            <person name="Lee S.E."/>
            <person name="Jeon J."/>
            <person name="Kim H."/>
            <person name="Choi G."/>
            <person name="Song H."/>
            <person name="Lee J."/>
            <person name="Lee S.C."/>
            <person name="Kwon J.K."/>
            <person name="Lee H.Y."/>
            <person name="Koo N."/>
            <person name="Hong Y."/>
            <person name="Kim R.W."/>
            <person name="Kang W.H."/>
            <person name="Huh J.H."/>
            <person name="Kang B.C."/>
            <person name="Yang T.J."/>
            <person name="Lee Y.H."/>
            <person name="Bennetzen J.L."/>
            <person name="Choi D."/>
        </authorList>
    </citation>
    <scope>NUCLEOTIDE SEQUENCE [LARGE SCALE GENOMIC DNA]</scope>
    <source>
        <strain evidence="13">cv. PBC81</strain>
    </source>
</reference>
<gene>
    <name evidence="12" type="ORF">CQW23_00034</name>
</gene>
<dbReference type="PANTHER" id="PTHR26374:SF339">
    <property type="entry name" value="ZINC FINGER PROTEIN ZAT12-LIKE"/>
    <property type="match status" value="1"/>
</dbReference>
<sequence length="258" mass="28514">MSTPSTTTDMTLTLKRSITEEESVEKFAMANCVDIMKMNELSGRHELFKCKTCEKQFDSFQALGGHRTSHKNKKNKLMATSTNNDSLPVKPKKYKCSICGEEFSLGQALGGHMRKHRDELNQSKQNKKKKLEESESGECALKEESESGERALQESSKSGECALKEESKSGECALEESSKSGECALKEESKSGECALEESSKSGECALKEGSKSGECAEAFHDKEDLGDTKRTLFLDLNYTPYENELMTGISPFSFGCN</sequence>
<evidence type="ECO:0000256" key="9">
    <source>
        <dbReference type="PROSITE-ProRule" id="PRU00042"/>
    </source>
</evidence>
<dbReference type="Proteomes" id="UP000224567">
    <property type="component" value="Unassembled WGS sequence"/>
</dbReference>
<keyword evidence="13" id="KW-1185">Reference proteome</keyword>
<dbReference type="EMBL" id="MLFT02000001">
    <property type="protein sequence ID" value="PHT57671.1"/>
    <property type="molecule type" value="Genomic_DNA"/>
</dbReference>
<dbReference type="GO" id="GO:0005634">
    <property type="term" value="C:nucleus"/>
    <property type="evidence" value="ECO:0007669"/>
    <property type="project" value="UniProtKB-SubCell"/>
</dbReference>
<keyword evidence="2" id="KW-0479">Metal-binding</keyword>
<dbReference type="STRING" id="33114.A0A2G2XJZ1"/>
<dbReference type="PANTHER" id="PTHR26374">
    <property type="entry name" value="ZINC FINGER PROTEIN ZAT5"/>
    <property type="match status" value="1"/>
</dbReference>
<keyword evidence="7" id="KW-0804">Transcription</keyword>
<dbReference type="InterPro" id="IPR013087">
    <property type="entry name" value="Znf_C2H2_type"/>
</dbReference>
<evidence type="ECO:0000256" key="3">
    <source>
        <dbReference type="ARBA" id="ARBA00022737"/>
    </source>
</evidence>
<evidence type="ECO:0000256" key="6">
    <source>
        <dbReference type="ARBA" id="ARBA00023015"/>
    </source>
</evidence>
<evidence type="ECO:0000256" key="7">
    <source>
        <dbReference type="ARBA" id="ARBA00023163"/>
    </source>
</evidence>
<keyword evidence="5" id="KW-0862">Zinc</keyword>
<evidence type="ECO:0000259" key="11">
    <source>
        <dbReference type="PROSITE" id="PS50157"/>
    </source>
</evidence>
<evidence type="ECO:0000256" key="1">
    <source>
        <dbReference type="ARBA" id="ARBA00004123"/>
    </source>
</evidence>
<organism evidence="12 13">
    <name type="scientific">Capsicum baccatum</name>
    <name type="common">Peruvian pepper</name>
    <dbReference type="NCBI Taxonomy" id="33114"/>
    <lineage>
        <taxon>Eukaryota</taxon>
        <taxon>Viridiplantae</taxon>
        <taxon>Streptophyta</taxon>
        <taxon>Embryophyta</taxon>
        <taxon>Tracheophyta</taxon>
        <taxon>Spermatophyta</taxon>
        <taxon>Magnoliopsida</taxon>
        <taxon>eudicotyledons</taxon>
        <taxon>Gunneridae</taxon>
        <taxon>Pentapetalae</taxon>
        <taxon>asterids</taxon>
        <taxon>lamiids</taxon>
        <taxon>Solanales</taxon>
        <taxon>Solanaceae</taxon>
        <taxon>Solanoideae</taxon>
        <taxon>Capsiceae</taxon>
        <taxon>Capsicum</taxon>
    </lineage>
</organism>
<reference evidence="13" key="2">
    <citation type="journal article" date="2017" name="J. Anim. Genet.">
        <title>Multiple reference genome sequences of hot pepper reveal the massive evolution of plant disease resistance genes by retroduplication.</title>
        <authorList>
            <person name="Kim S."/>
            <person name="Park J."/>
            <person name="Yeom S.-I."/>
            <person name="Kim Y.-M."/>
            <person name="Seo E."/>
            <person name="Kim K.-T."/>
            <person name="Kim M.-S."/>
            <person name="Lee J.M."/>
            <person name="Cheong K."/>
            <person name="Shin H.-S."/>
            <person name="Kim S.-B."/>
            <person name="Han K."/>
            <person name="Lee J."/>
            <person name="Park M."/>
            <person name="Lee H.-A."/>
            <person name="Lee H.-Y."/>
            <person name="Lee Y."/>
            <person name="Oh S."/>
            <person name="Lee J.H."/>
            <person name="Choi E."/>
            <person name="Choi E."/>
            <person name="Lee S.E."/>
            <person name="Jeon J."/>
            <person name="Kim H."/>
            <person name="Choi G."/>
            <person name="Song H."/>
            <person name="Lee J."/>
            <person name="Lee S.-C."/>
            <person name="Kwon J.-K."/>
            <person name="Lee H.-Y."/>
            <person name="Koo N."/>
            <person name="Hong Y."/>
            <person name="Kim R.W."/>
            <person name="Kang W.-H."/>
            <person name="Huh J.H."/>
            <person name="Kang B.-C."/>
            <person name="Yang T.-J."/>
            <person name="Lee Y.-H."/>
            <person name="Bennetzen J.L."/>
            <person name="Choi D."/>
        </authorList>
    </citation>
    <scope>NUCLEOTIDE SEQUENCE [LARGE SCALE GENOMIC DNA]</scope>
    <source>
        <strain evidence="13">cv. PBC81</strain>
    </source>
</reference>
<feature type="compositionally biased region" description="Basic and acidic residues" evidence="10">
    <location>
        <begin position="140"/>
        <end position="152"/>
    </location>
</feature>
<dbReference type="Gene3D" id="3.30.160.60">
    <property type="entry name" value="Classic Zinc Finger"/>
    <property type="match status" value="1"/>
</dbReference>
<dbReference type="SUPFAM" id="SSF57667">
    <property type="entry name" value="beta-beta-alpha zinc fingers"/>
    <property type="match status" value="1"/>
</dbReference>
<dbReference type="PROSITE" id="PS00028">
    <property type="entry name" value="ZINC_FINGER_C2H2_1"/>
    <property type="match status" value="2"/>
</dbReference>
<keyword evidence="4 9" id="KW-0863">Zinc-finger</keyword>
<accession>A0A2G2XJZ1</accession>
<dbReference type="OrthoDB" id="9411774at2759"/>
<evidence type="ECO:0000313" key="13">
    <source>
        <dbReference type="Proteomes" id="UP000224567"/>
    </source>
</evidence>
<dbReference type="PROSITE" id="PS50157">
    <property type="entry name" value="ZINC_FINGER_C2H2_2"/>
    <property type="match status" value="2"/>
</dbReference>
<proteinExistence type="predicted"/>